<organism evidence="1 2">
    <name type="scientific">Chitinophaga tropicalis</name>
    <dbReference type="NCBI Taxonomy" id="2683588"/>
    <lineage>
        <taxon>Bacteria</taxon>
        <taxon>Pseudomonadati</taxon>
        <taxon>Bacteroidota</taxon>
        <taxon>Chitinophagia</taxon>
        <taxon>Chitinophagales</taxon>
        <taxon>Chitinophagaceae</taxon>
        <taxon>Chitinophaga</taxon>
    </lineage>
</organism>
<gene>
    <name evidence="1" type="ORF">GO493_23935</name>
</gene>
<dbReference type="Proteomes" id="UP000461730">
    <property type="component" value="Unassembled WGS sequence"/>
</dbReference>
<name>A0A7K1UAQ4_9BACT</name>
<proteinExistence type="predicted"/>
<dbReference type="EMBL" id="WRXN01000013">
    <property type="protein sequence ID" value="MVT11340.1"/>
    <property type="molecule type" value="Genomic_DNA"/>
</dbReference>
<evidence type="ECO:0000313" key="2">
    <source>
        <dbReference type="Proteomes" id="UP000461730"/>
    </source>
</evidence>
<comment type="caution">
    <text evidence="1">The sequence shown here is derived from an EMBL/GenBank/DDBJ whole genome shotgun (WGS) entry which is preliminary data.</text>
</comment>
<dbReference type="RefSeq" id="WP_157308768.1">
    <property type="nucleotide sequence ID" value="NZ_WRXN01000013.1"/>
</dbReference>
<evidence type="ECO:0000313" key="1">
    <source>
        <dbReference type="EMBL" id="MVT11340.1"/>
    </source>
</evidence>
<reference evidence="1 2" key="1">
    <citation type="submission" date="2019-12" db="EMBL/GenBank/DDBJ databases">
        <title>Chitinophaga sp. strain ysch24 (GDMCC 1.1355), whole genome shotgun sequence.</title>
        <authorList>
            <person name="Zhang X."/>
        </authorList>
    </citation>
    <scope>NUCLEOTIDE SEQUENCE [LARGE SCALE GENOMIC DNA]</scope>
    <source>
        <strain evidence="2">ysch24</strain>
    </source>
</reference>
<dbReference type="AlphaFoldDB" id="A0A7K1UAQ4"/>
<accession>A0A7K1UAQ4</accession>
<protein>
    <submittedName>
        <fullName evidence="1">Uncharacterized protein</fullName>
    </submittedName>
</protein>
<keyword evidence="2" id="KW-1185">Reference proteome</keyword>
<sequence>MELKNIQQRLTILSATITAAQEEATKLMKELEQVSAPLPERGCKKTPLSKEQVSKVLANRLRSIKH</sequence>